<feature type="transmembrane region" description="Helical" evidence="9">
    <location>
        <begin position="116"/>
        <end position="139"/>
    </location>
</feature>
<evidence type="ECO:0000256" key="2">
    <source>
        <dbReference type="ARBA" id="ARBA00022448"/>
    </source>
</evidence>
<accession>A0ABX1P8S1</accession>
<evidence type="ECO:0000256" key="7">
    <source>
        <dbReference type="ARBA" id="ARBA00023136"/>
    </source>
</evidence>
<evidence type="ECO:0000256" key="3">
    <source>
        <dbReference type="ARBA" id="ARBA00022475"/>
    </source>
</evidence>
<evidence type="ECO:0000256" key="1">
    <source>
        <dbReference type="ARBA" id="ARBA00004651"/>
    </source>
</evidence>
<evidence type="ECO:0000313" key="12">
    <source>
        <dbReference type="Proteomes" id="UP000718564"/>
    </source>
</evidence>
<evidence type="ECO:0000256" key="9">
    <source>
        <dbReference type="SAM" id="Phobius"/>
    </source>
</evidence>
<keyword evidence="12" id="KW-1185">Reference proteome</keyword>
<sequence length="219" mass="24487">MTQAYDIFLAGGLVMWALLGLFTVTSVCILERSWFWLRLIVQEKKVVREVLTTAKVDLEKAEEIAENAQVLAIGRFLVEPLRLKKPSPETFHLAIKAACDREFVEMRKGGMLLKSVVAIAPLLGILGTAEGLVTTFTNLKTNSFNITDLSTVTLGLTQALFSSTTAIAVAVFAFIFFRLFLCLQARQMGFFSQVGNDLELIYLQYWYEPSTQTNTQTNN</sequence>
<feature type="transmembrane region" description="Helical" evidence="9">
    <location>
        <begin position="6"/>
        <end position="30"/>
    </location>
</feature>
<dbReference type="InterPro" id="IPR050790">
    <property type="entry name" value="ExbB/TolQ_transport"/>
</dbReference>
<evidence type="ECO:0000256" key="5">
    <source>
        <dbReference type="ARBA" id="ARBA00022927"/>
    </source>
</evidence>
<evidence type="ECO:0000313" key="11">
    <source>
        <dbReference type="EMBL" id="NMG20056.1"/>
    </source>
</evidence>
<feature type="transmembrane region" description="Helical" evidence="9">
    <location>
        <begin position="159"/>
        <end position="181"/>
    </location>
</feature>
<dbReference type="Pfam" id="PF01618">
    <property type="entry name" value="MotA_ExbB"/>
    <property type="match status" value="1"/>
</dbReference>
<keyword evidence="4 9" id="KW-0812">Transmembrane</keyword>
<evidence type="ECO:0000259" key="10">
    <source>
        <dbReference type="Pfam" id="PF01618"/>
    </source>
</evidence>
<comment type="similarity">
    <text evidence="8">Belongs to the exbB/tolQ family.</text>
</comment>
<name>A0ABX1P8S1_9CYAN</name>
<dbReference type="PANTHER" id="PTHR30625:SF15">
    <property type="entry name" value="BIOPOLYMER TRANSPORT PROTEIN EXBB"/>
    <property type="match status" value="1"/>
</dbReference>
<proteinExistence type="inferred from homology"/>
<dbReference type="PANTHER" id="PTHR30625">
    <property type="entry name" value="PROTEIN TOLQ"/>
    <property type="match status" value="1"/>
</dbReference>
<dbReference type="InterPro" id="IPR002898">
    <property type="entry name" value="MotA_ExbB_proton_chnl"/>
</dbReference>
<organism evidence="11 12">
    <name type="scientific">Brasilonema bromeliae SPC951</name>
    <dbReference type="NCBI Taxonomy" id="385972"/>
    <lineage>
        <taxon>Bacteria</taxon>
        <taxon>Bacillati</taxon>
        <taxon>Cyanobacteriota</taxon>
        <taxon>Cyanophyceae</taxon>
        <taxon>Nostocales</taxon>
        <taxon>Scytonemataceae</taxon>
        <taxon>Brasilonema</taxon>
        <taxon>Bromeliae group (in: Brasilonema)</taxon>
    </lineage>
</organism>
<protein>
    <submittedName>
        <fullName evidence="11">MotA/TolQ/ExbB proton channel family protein</fullName>
    </submittedName>
</protein>
<evidence type="ECO:0000256" key="6">
    <source>
        <dbReference type="ARBA" id="ARBA00022989"/>
    </source>
</evidence>
<keyword evidence="6 9" id="KW-1133">Transmembrane helix</keyword>
<evidence type="ECO:0000256" key="8">
    <source>
        <dbReference type="RuleBase" id="RU004057"/>
    </source>
</evidence>
<reference evidence="11 12" key="1">
    <citation type="submission" date="2018-06" db="EMBL/GenBank/DDBJ databases">
        <title>Comparative genomics of Brasilonema spp. strains.</title>
        <authorList>
            <person name="Alvarenga D.O."/>
            <person name="Fiore M.F."/>
            <person name="Varani A.M."/>
        </authorList>
    </citation>
    <scope>NUCLEOTIDE SEQUENCE [LARGE SCALE GENOMIC DNA]</scope>
    <source>
        <strain evidence="11 12">SPC951</strain>
    </source>
</reference>
<dbReference type="Proteomes" id="UP000718564">
    <property type="component" value="Unassembled WGS sequence"/>
</dbReference>
<dbReference type="EMBL" id="QMEB01000073">
    <property type="protein sequence ID" value="NMG20056.1"/>
    <property type="molecule type" value="Genomic_DNA"/>
</dbReference>
<keyword evidence="7 9" id="KW-0472">Membrane</keyword>
<comment type="caution">
    <text evidence="11">The sequence shown here is derived from an EMBL/GenBank/DDBJ whole genome shotgun (WGS) entry which is preliminary data.</text>
</comment>
<evidence type="ECO:0000256" key="4">
    <source>
        <dbReference type="ARBA" id="ARBA00022692"/>
    </source>
</evidence>
<keyword evidence="3" id="KW-1003">Cell membrane</keyword>
<comment type="subcellular location">
    <subcellularLocation>
        <location evidence="1">Cell membrane</location>
        <topology evidence="1">Multi-pass membrane protein</topology>
    </subcellularLocation>
    <subcellularLocation>
        <location evidence="8">Membrane</location>
        <topology evidence="8">Multi-pass membrane protein</topology>
    </subcellularLocation>
</comment>
<dbReference type="RefSeq" id="WP_169155319.1">
    <property type="nucleotide sequence ID" value="NZ_CAWPJE010000050.1"/>
</dbReference>
<keyword evidence="5 8" id="KW-0653">Protein transport</keyword>
<gene>
    <name evidence="11" type="ORF">DP116_11550</name>
</gene>
<keyword evidence="2 8" id="KW-0813">Transport</keyword>
<feature type="domain" description="MotA/TolQ/ExbB proton channel" evidence="10">
    <location>
        <begin position="73"/>
        <end position="187"/>
    </location>
</feature>